<dbReference type="RefSeq" id="WP_310304113.1">
    <property type="nucleotide sequence ID" value="NZ_BAAAXB010000001.1"/>
</dbReference>
<evidence type="ECO:0000313" key="3">
    <source>
        <dbReference type="Proteomes" id="UP001268819"/>
    </source>
</evidence>
<dbReference type="InterPro" id="IPR001387">
    <property type="entry name" value="Cro/C1-type_HTH"/>
</dbReference>
<keyword evidence="3" id="KW-1185">Reference proteome</keyword>
<feature type="transmembrane region" description="Helical" evidence="1">
    <location>
        <begin position="130"/>
        <end position="148"/>
    </location>
</feature>
<evidence type="ECO:0000313" key="2">
    <source>
        <dbReference type="EMBL" id="MDR6592520.1"/>
    </source>
</evidence>
<accession>A0ABU1PPC3</accession>
<reference evidence="2 3" key="1">
    <citation type="submission" date="2023-07" db="EMBL/GenBank/DDBJ databases">
        <title>Sequencing the genomes of 1000 actinobacteria strains.</title>
        <authorList>
            <person name="Klenk H.-P."/>
        </authorList>
    </citation>
    <scope>NUCLEOTIDE SEQUENCE [LARGE SCALE GENOMIC DNA]</scope>
    <source>
        <strain evidence="2 3">DSM 43749</strain>
    </source>
</reference>
<comment type="caution">
    <text evidence="2">The sequence shown here is derived from an EMBL/GenBank/DDBJ whole genome shotgun (WGS) entry which is preliminary data.</text>
</comment>
<dbReference type="EMBL" id="JAVDSG010000001">
    <property type="protein sequence ID" value="MDR6592520.1"/>
    <property type="molecule type" value="Genomic_DNA"/>
</dbReference>
<feature type="transmembrane region" description="Helical" evidence="1">
    <location>
        <begin position="154"/>
        <end position="174"/>
    </location>
</feature>
<keyword evidence="1" id="KW-0472">Membrane</keyword>
<dbReference type="Proteomes" id="UP001268819">
    <property type="component" value="Unassembled WGS sequence"/>
</dbReference>
<proteinExistence type="predicted"/>
<protein>
    <recommendedName>
        <fullName evidence="4">Helix-turn-helix protein</fullName>
    </recommendedName>
</protein>
<sequence>MRREKNLSYARLGRRARSLHGISRTSTHAILHGRLSPSDRRLRLILHLCGVSDFERDIWLAEFHRIQTPPPPQTILQSVQPPVARWGTQVEPVVPAIMPPAPKSASGWPTLGTRTRRHGSRKEPLHRAHWLLVVMTPALPVGVITLTLHGASEFFISVLLGLASLMVSFVFAAIRERPDRDHRRPNYLEDDDNIFGLDHRAAPPVIGL</sequence>
<evidence type="ECO:0008006" key="4">
    <source>
        <dbReference type="Google" id="ProtNLM"/>
    </source>
</evidence>
<organism evidence="2 3">
    <name type="scientific">Saccharothrix longispora</name>
    <dbReference type="NCBI Taxonomy" id="33920"/>
    <lineage>
        <taxon>Bacteria</taxon>
        <taxon>Bacillati</taxon>
        <taxon>Actinomycetota</taxon>
        <taxon>Actinomycetes</taxon>
        <taxon>Pseudonocardiales</taxon>
        <taxon>Pseudonocardiaceae</taxon>
        <taxon>Saccharothrix</taxon>
    </lineage>
</organism>
<keyword evidence="1" id="KW-0812">Transmembrane</keyword>
<name>A0ABU1PPC3_9PSEU</name>
<dbReference type="CDD" id="cd00093">
    <property type="entry name" value="HTH_XRE"/>
    <property type="match status" value="1"/>
</dbReference>
<evidence type="ECO:0000256" key="1">
    <source>
        <dbReference type="SAM" id="Phobius"/>
    </source>
</evidence>
<gene>
    <name evidence="2" type="ORF">J2S66_000904</name>
</gene>
<keyword evidence="1" id="KW-1133">Transmembrane helix</keyword>